<keyword evidence="7 9" id="KW-1133">Transmembrane helix</keyword>
<dbReference type="PROSITE" id="PS51012">
    <property type="entry name" value="ABC_TM2"/>
    <property type="match status" value="1"/>
</dbReference>
<evidence type="ECO:0000313" key="12">
    <source>
        <dbReference type="Proteomes" id="UP001484097"/>
    </source>
</evidence>
<keyword evidence="8 9" id="KW-0472">Membrane</keyword>
<dbReference type="PANTHER" id="PTHR30413">
    <property type="entry name" value="INNER MEMBRANE TRANSPORT PERMEASE"/>
    <property type="match status" value="1"/>
</dbReference>
<feature type="transmembrane region" description="Helical" evidence="9">
    <location>
        <begin position="267"/>
        <end position="286"/>
    </location>
</feature>
<comment type="subcellular location">
    <subcellularLocation>
        <location evidence="1">Cell inner membrane</location>
        <topology evidence="1">Multi-pass membrane protein</topology>
    </subcellularLocation>
    <subcellularLocation>
        <location evidence="9">Cell membrane</location>
        <topology evidence="9">Multi-pass membrane protein</topology>
    </subcellularLocation>
</comment>
<feature type="transmembrane region" description="Helical" evidence="9">
    <location>
        <begin position="148"/>
        <end position="168"/>
    </location>
</feature>
<evidence type="ECO:0000256" key="8">
    <source>
        <dbReference type="ARBA" id="ARBA00023136"/>
    </source>
</evidence>
<dbReference type="Pfam" id="PF01061">
    <property type="entry name" value="ABC2_membrane"/>
    <property type="match status" value="1"/>
</dbReference>
<organism evidence="11 12">
    <name type="scientific">Citricoccus nitrophenolicus</name>
    <dbReference type="NCBI Taxonomy" id="863575"/>
    <lineage>
        <taxon>Bacteria</taxon>
        <taxon>Bacillati</taxon>
        <taxon>Actinomycetota</taxon>
        <taxon>Actinomycetes</taxon>
        <taxon>Micrococcales</taxon>
        <taxon>Micrococcaceae</taxon>
        <taxon>Citricoccus</taxon>
    </lineage>
</organism>
<evidence type="ECO:0000256" key="2">
    <source>
        <dbReference type="ARBA" id="ARBA00007783"/>
    </source>
</evidence>
<feature type="transmembrane region" description="Helical" evidence="9">
    <location>
        <begin position="175"/>
        <end position="200"/>
    </location>
</feature>
<dbReference type="PANTHER" id="PTHR30413:SF8">
    <property type="entry name" value="TRANSPORT PERMEASE PROTEIN"/>
    <property type="match status" value="1"/>
</dbReference>
<dbReference type="InterPro" id="IPR047817">
    <property type="entry name" value="ABC2_TM_bact-type"/>
</dbReference>
<comment type="caution">
    <text evidence="11">The sequence shown here is derived from an EMBL/GenBank/DDBJ whole genome shotgun (WGS) entry which is preliminary data.</text>
</comment>
<evidence type="ECO:0000256" key="4">
    <source>
        <dbReference type="ARBA" id="ARBA00022475"/>
    </source>
</evidence>
<feature type="transmembrane region" description="Helical" evidence="9">
    <location>
        <begin position="67"/>
        <end position="90"/>
    </location>
</feature>
<keyword evidence="12" id="KW-1185">Reference proteome</keyword>
<name>A0ABV0IED4_9MICC</name>
<evidence type="ECO:0000256" key="7">
    <source>
        <dbReference type="ARBA" id="ARBA00022989"/>
    </source>
</evidence>
<protein>
    <recommendedName>
        <fullName evidence="9">Transport permease protein</fullName>
    </recommendedName>
</protein>
<dbReference type="RefSeq" id="WP_309809085.1">
    <property type="nucleotide sequence ID" value="NZ_JBDXMX010000001.1"/>
</dbReference>
<proteinExistence type="inferred from homology"/>
<reference evidence="11 12" key="1">
    <citation type="submission" date="2024-05" db="EMBL/GenBank/DDBJ databases">
        <authorList>
            <person name="Yi C."/>
        </authorList>
    </citation>
    <scope>NUCLEOTIDE SEQUENCE [LARGE SCALE GENOMIC DNA]</scope>
    <source>
        <strain evidence="11 12">XS13</strain>
    </source>
</reference>
<evidence type="ECO:0000256" key="9">
    <source>
        <dbReference type="RuleBase" id="RU361157"/>
    </source>
</evidence>
<evidence type="ECO:0000313" key="11">
    <source>
        <dbReference type="EMBL" id="MEO9246524.1"/>
    </source>
</evidence>
<evidence type="ECO:0000259" key="10">
    <source>
        <dbReference type="PROSITE" id="PS51012"/>
    </source>
</evidence>
<gene>
    <name evidence="11" type="ORF">ABDK96_02380</name>
</gene>
<dbReference type="InterPro" id="IPR013525">
    <property type="entry name" value="ABC2_TM"/>
</dbReference>
<dbReference type="Proteomes" id="UP001484097">
    <property type="component" value="Unassembled WGS sequence"/>
</dbReference>
<dbReference type="EMBL" id="JBDXMX010000001">
    <property type="protein sequence ID" value="MEO9246524.1"/>
    <property type="molecule type" value="Genomic_DNA"/>
</dbReference>
<comment type="similarity">
    <text evidence="2 9">Belongs to the ABC-2 integral membrane protein family.</text>
</comment>
<keyword evidence="3 9" id="KW-0813">Transport</keyword>
<evidence type="ECO:0000256" key="5">
    <source>
        <dbReference type="ARBA" id="ARBA00022519"/>
    </source>
</evidence>
<sequence>MPPVDQAPEGGSTVRTIRLERGELVRVGARPALLEYLRQLWDYRSFIVFDSQSRVSGDNNQNTLGRLWLVLNPILNGATYYFVFGLLLGTGRGIDNFIAYLIIGVFMFRFTSSAITSGARSITNNRAVVRAFQFPRATLPLAVNVRELLIQIPAFVTMFVLILVIPPFEPITWKWLLFIPLVALQVLFNVGLSLLLARWVTKYNDIVNLISFGTRIWLYLSAVFFSLDRFEDNPAIMAIMELNPMFCVLDIARDCLLYDSWPDPQRWIVLGAWTVVLLVVGMLVFWRAEETYGVES</sequence>
<evidence type="ECO:0000256" key="3">
    <source>
        <dbReference type="ARBA" id="ARBA00022448"/>
    </source>
</evidence>
<keyword evidence="4 9" id="KW-1003">Cell membrane</keyword>
<accession>A0ABV0IED4</accession>
<feature type="transmembrane region" description="Helical" evidence="9">
    <location>
        <begin position="97"/>
        <end position="115"/>
    </location>
</feature>
<keyword evidence="6 9" id="KW-0812">Transmembrane</keyword>
<feature type="domain" description="ABC transmembrane type-2" evidence="10">
    <location>
        <begin position="64"/>
        <end position="288"/>
    </location>
</feature>
<evidence type="ECO:0000256" key="1">
    <source>
        <dbReference type="ARBA" id="ARBA00004429"/>
    </source>
</evidence>
<feature type="transmembrane region" description="Helical" evidence="9">
    <location>
        <begin position="206"/>
        <end position="227"/>
    </location>
</feature>
<keyword evidence="5" id="KW-0997">Cell inner membrane</keyword>
<evidence type="ECO:0000256" key="6">
    <source>
        <dbReference type="ARBA" id="ARBA00022692"/>
    </source>
</evidence>